<feature type="compositionally biased region" description="Acidic residues" evidence="1">
    <location>
        <begin position="182"/>
        <end position="198"/>
    </location>
</feature>
<feature type="compositionally biased region" description="Basic and acidic residues" evidence="1">
    <location>
        <begin position="252"/>
        <end position="263"/>
    </location>
</feature>
<reference evidence="2" key="1">
    <citation type="submission" date="2018-08" db="EMBL/GenBank/DDBJ databases">
        <authorList>
            <person name="Rossello M."/>
        </authorList>
    </citation>
    <scope>NUCLEOTIDE SEQUENCE [LARGE SCALE GENOMIC DNA]</scope>
    <source>
        <strain evidence="2">cv. Chinese Spring</strain>
    </source>
</reference>
<dbReference type="Gramene" id="TraesCS1B03G1017600.1">
    <property type="protein sequence ID" value="TraesCS1B03G1017600.1.CDS"/>
    <property type="gene ID" value="TraesCS1B03G1017600"/>
</dbReference>
<feature type="region of interest" description="Disordered" evidence="1">
    <location>
        <begin position="147"/>
        <end position="310"/>
    </location>
</feature>
<dbReference type="AlphaFoldDB" id="A0A3B5Z2H7"/>
<keyword evidence="3" id="KW-1185">Reference proteome</keyword>
<dbReference type="EnsemblPlants" id="TraesCS1B02G373500.1">
    <property type="protein sequence ID" value="TraesCS1B02G373500.1"/>
    <property type="gene ID" value="TraesCS1B02G373500"/>
</dbReference>
<organism evidence="2">
    <name type="scientific">Triticum aestivum</name>
    <name type="common">Wheat</name>
    <dbReference type="NCBI Taxonomy" id="4565"/>
    <lineage>
        <taxon>Eukaryota</taxon>
        <taxon>Viridiplantae</taxon>
        <taxon>Streptophyta</taxon>
        <taxon>Embryophyta</taxon>
        <taxon>Tracheophyta</taxon>
        <taxon>Spermatophyta</taxon>
        <taxon>Magnoliopsida</taxon>
        <taxon>Liliopsida</taxon>
        <taxon>Poales</taxon>
        <taxon>Poaceae</taxon>
        <taxon>BOP clade</taxon>
        <taxon>Pooideae</taxon>
        <taxon>Triticodae</taxon>
        <taxon>Triticeae</taxon>
        <taxon>Triticinae</taxon>
        <taxon>Triticum</taxon>
    </lineage>
</organism>
<proteinExistence type="predicted"/>
<evidence type="ECO:0000313" key="2">
    <source>
        <dbReference type="EnsemblPlants" id="TraesCS1B02G373500.1"/>
    </source>
</evidence>
<dbReference type="Proteomes" id="UP000019116">
    <property type="component" value="Chromosome 1B"/>
</dbReference>
<evidence type="ECO:0000256" key="1">
    <source>
        <dbReference type="SAM" id="MobiDB-lite"/>
    </source>
</evidence>
<dbReference type="Gramene" id="TraesRN1B0101045800.1">
    <property type="protein sequence ID" value="TraesRN1B0101045800.1"/>
    <property type="gene ID" value="TraesRN1B0101045800"/>
</dbReference>
<dbReference type="Gramene" id="TraesWEE_scaffold_032556_01G000300.1">
    <property type="protein sequence ID" value="TraesWEE_scaffold_032556_01G000300.1"/>
    <property type="gene ID" value="TraesWEE_scaffold_032556_01G000300"/>
</dbReference>
<reference evidence="2" key="2">
    <citation type="submission" date="2018-10" db="UniProtKB">
        <authorList>
            <consortium name="EnsemblPlants"/>
        </authorList>
    </citation>
    <scope>IDENTIFICATION</scope>
</reference>
<dbReference type="Gramene" id="TraesCAD_scaffold_012123_01G000100.1">
    <property type="protein sequence ID" value="TraesCAD_scaffold_012123_01G000100.1"/>
    <property type="gene ID" value="TraesCAD_scaffold_012123_01G000100"/>
</dbReference>
<dbReference type="Gramene" id="TraesCS1B02G373500.1">
    <property type="protein sequence ID" value="TraesCS1B02G373500.1"/>
    <property type="gene ID" value="TraesCS1B02G373500"/>
</dbReference>
<feature type="compositionally biased region" description="Basic and acidic residues" evidence="1">
    <location>
        <begin position="207"/>
        <end position="226"/>
    </location>
</feature>
<evidence type="ECO:0000313" key="3">
    <source>
        <dbReference type="Proteomes" id="UP000019116"/>
    </source>
</evidence>
<dbReference type="PANTHER" id="PTHR36479">
    <property type="entry name" value="ULP_PROTEASE DOMAIN-CONTAINING PROTEIN"/>
    <property type="match status" value="1"/>
</dbReference>
<accession>A0A3B5Z2H7</accession>
<protein>
    <submittedName>
        <fullName evidence="2">Uncharacterized protein</fullName>
    </submittedName>
</protein>
<dbReference type="PANTHER" id="PTHR36479:SF11">
    <property type="entry name" value="NPH3 DOMAIN-CONTAINING PROTEIN"/>
    <property type="match status" value="1"/>
</dbReference>
<dbReference type="OrthoDB" id="10381008at2759"/>
<name>A0A3B5Z2H7_WHEAT</name>
<sequence length="319" mass="34067">MMHSPARCSKRLMYVDCVDLSTVDFTGTGGPPPAHKFAVSAWTINTVKAVLAADKTTDTTYGKLQLMAKHAIDYIVFGGPQNFGKWMDVHSAPSCPAKARAPVEHLIGQFASGMTGLLGKLVEGWTSLNGSDCDAVARQFTSFIPERTHRPTSCHGRYDYNSSQEPADTQDELGGDAGLSKDDDDMENVQQDTDDDEHAEVRASGNKGKDATDVPQPEKVKEHMSARGEGLLPSKRGRAPEGVGQGSPGKRSRTDPVAARKSELTAGGRAVTKKQAPTPTRASARLNKGAAPLLVTPLPPGHLLARRRPTPGILSCCQT</sequence>